<dbReference type="Proteomes" id="UP000460221">
    <property type="component" value="Unassembled WGS sequence"/>
</dbReference>
<gene>
    <name evidence="3" type="ORF">GIS00_17810</name>
</gene>
<dbReference type="Gene3D" id="3.30.70.1060">
    <property type="entry name" value="Dimeric alpha+beta barrel"/>
    <property type="match status" value="1"/>
</dbReference>
<dbReference type="Pfam" id="PF03795">
    <property type="entry name" value="YCII"/>
    <property type="match status" value="1"/>
</dbReference>
<accession>A0A7K1FSH1</accession>
<dbReference type="InterPro" id="IPR011008">
    <property type="entry name" value="Dimeric_a/b-barrel"/>
</dbReference>
<reference evidence="3 4" key="1">
    <citation type="submission" date="2019-11" db="EMBL/GenBank/DDBJ databases">
        <authorList>
            <person name="Jiang L.-Q."/>
        </authorList>
    </citation>
    <scope>NUCLEOTIDE SEQUENCE [LARGE SCALE GENOMIC DNA]</scope>
    <source>
        <strain evidence="3 4">YIM 132087</strain>
    </source>
</reference>
<evidence type="ECO:0000313" key="3">
    <source>
        <dbReference type="EMBL" id="MTD15794.1"/>
    </source>
</evidence>
<feature type="domain" description="YCII-related" evidence="2">
    <location>
        <begin position="27"/>
        <end position="108"/>
    </location>
</feature>
<dbReference type="RefSeq" id="WP_154769811.1">
    <property type="nucleotide sequence ID" value="NZ_WLYK01000007.1"/>
</dbReference>
<dbReference type="EMBL" id="WLYK01000007">
    <property type="protein sequence ID" value="MTD15794.1"/>
    <property type="molecule type" value="Genomic_DNA"/>
</dbReference>
<organism evidence="3 4">
    <name type="scientific">Nakamurella alba</name>
    <dbReference type="NCBI Taxonomy" id="2665158"/>
    <lineage>
        <taxon>Bacteria</taxon>
        <taxon>Bacillati</taxon>
        <taxon>Actinomycetota</taxon>
        <taxon>Actinomycetes</taxon>
        <taxon>Nakamurellales</taxon>
        <taxon>Nakamurellaceae</taxon>
        <taxon>Nakamurella</taxon>
    </lineage>
</organism>
<comment type="similarity">
    <text evidence="1">Belongs to the YciI family.</text>
</comment>
<dbReference type="SUPFAM" id="SSF54909">
    <property type="entry name" value="Dimeric alpha+beta barrel"/>
    <property type="match status" value="1"/>
</dbReference>
<dbReference type="PANTHER" id="PTHR35174">
    <property type="entry name" value="BLL7171 PROTEIN-RELATED"/>
    <property type="match status" value="1"/>
</dbReference>
<evidence type="ECO:0000259" key="2">
    <source>
        <dbReference type="Pfam" id="PF03795"/>
    </source>
</evidence>
<dbReference type="InterPro" id="IPR005545">
    <property type="entry name" value="YCII"/>
</dbReference>
<evidence type="ECO:0000313" key="4">
    <source>
        <dbReference type="Proteomes" id="UP000460221"/>
    </source>
</evidence>
<dbReference type="PANTHER" id="PTHR35174:SF3">
    <property type="entry name" value="BLL7171 PROTEIN"/>
    <property type="match status" value="1"/>
</dbReference>
<dbReference type="AlphaFoldDB" id="A0A7K1FSH1"/>
<keyword evidence="4" id="KW-1185">Reference proteome</keyword>
<protein>
    <recommendedName>
        <fullName evidence="2">YCII-related domain-containing protein</fullName>
    </recommendedName>
</protein>
<proteinExistence type="inferred from homology"/>
<comment type="caution">
    <text evidence="3">The sequence shown here is derived from an EMBL/GenBank/DDBJ whole genome shotgun (WGS) entry which is preliminary data.</text>
</comment>
<sequence length="121" mass="13325">MKYLLSLYGNKELWASIPAEDWPGIIATQDAFNAKYAATGEMIAAYGLAEEDQVKVIRVRDGKATVTDGPYVEAKEFMGSTSILDVESEERALEIAADAPFAAFRSVELWPLLHEAAQNQQ</sequence>
<name>A0A7K1FSH1_9ACTN</name>
<evidence type="ECO:0000256" key="1">
    <source>
        <dbReference type="ARBA" id="ARBA00007689"/>
    </source>
</evidence>